<evidence type="ECO:0000313" key="3">
    <source>
        <dbReference type="Proteomes" id="UP000249497"/>
    </source>
</evidence>
<name>A0A8T8X7H4_ASPJA</name>
<dbReference type="OrthoDB" id="3559235at2759"/>
<sequence>MSGLEVAVSVLSLIEASISLIGQLHDAYKRQKEHSSFLAGYAEELRRAKSIIQVVADEPDLQTAEISAQLVRTEALVQKLVDLLRRLSCEDNSKSAARQFFHQLTQGSRDERALSALVDQIDRAKADMTVLIQVAGVGLVRTTDNTLAANTEVIQRVDRHIREVLGDGRGLKIGSLVPGDEADARREIPLSREEVAAVMGPPGPSSSSSSSSSNMERIIENNLTQQQALQINGPVGEDRWKSISRLVVRQNRATGTSTQVNYPVSASTFYVLLVNHLIKYVLVCVLLYIPLAYLFQKHD</sequence>
<dbReference type="AlphaFoldDB" id="A0A8T8X7H4"/>
<keyword evidence="3" id="KW-1185">Reference proteome</keyword>
<keyword evidence="1" id="KW-1133">Transmembrane helix</keyword>
<reference evidence="2 3" key="1">
    <citation type="submission" date="2018-02" db="EMBL/GenBank/DDBJ databases">
        <title>The genomes of Aspergillus section Nigri reveals drivers in fungal speciation.</title>
        <authorList>
            <consortium name="DOE Joint Genome Institute"/>
            <person name="Vesth T.C."/>
            <person name="Nybo J."/>
            <person name="Theobald S."/>
            <person name="Brandl J."/>
            <person name="Frisvad J.C."/>
            <person name="Nielsen K.F."/>
            <person name="Lyhne E.K."/>
            <person name="Kogle M.E."/>
            <person name="Kuo A."/>
            <person name="Riley R."/>
            <person name="Clum A."/>
            <person name="Nolan M."/>
            <person name="Lipzen A."/>
            <person name="Salamov A."/>
            <person name="Henrissat B."/>
            <person name="Wiebenga A."/>
            <person name="De vries R.P."/>
            <person name="Grigoriev I.V."/>
            <person name="Mortensen U.H."/>
            <person name="Andersen M.R."/>
            <person name="Baker S.E."/>
        </authorList>
    </citation>
    <scope>NUCLEOTIDE SEQUENCE [LARGE SCALE GENOMIC DNA]</scope>
    <source>
        <strain evidence="2 3">CBS 114.51</strain>
    </source>
</reference>
<gene>
    <name evidence="2" type="ORF">BO86DRAFT_377322</name>
</gene>
<protein>
    <submittedName>
        <fullName evidence="2">Uncharacterized protein</fullName>
    </submittedName>
</protein>
<feature type="transmembrane region" description="Helical" evidence="1">
    <location>
        <begin position="277"/>
        <end position="295"/>
    </location>
</feature>
<dbReference type="RefSeq" id="XP_025530007.1">
    <property type="nucleotide sequence ID" value="XM_025670583.1"/>
</dbReference>
<accession>A0A8T8X7H4</accession>
<keyword evidence="1" id="KW-0472">Membrane</keyword>
<organism evidence="2 3">
    <name type="scientific">Aspergillus japonicus CBS 114.51</name>
    <dbReference type="NCBI Taxonomy" id="1448312"/>
    <lineage>
        <taxon>Eukaryota</taxon>
        <taxon>Fungi</taxon>
        <taxon>Dikarya</taxon>
        <taxon>Ascomycota</taxon>
        <taxon>Pezizomycotina</taxon>
        <taxon>Eurotiomycetes</taxon>
        <taxon>Eurotiomycetidae</taxon>
        <taxon>Eurotiales</taxon>
        <taxon>Aspergillaceae</taxon>
        <taxon>Aspergillus</taxon>
        <taxon>Aspergillus subgen. Circumdati</taxon>
    </lineage>
</organism>
<proteinExistence type="predicted"/>
<dbReference type="Proteomes" id="UP000249497">
    <property type="component" value="Unassembled WGS sequence"/>
</dbReference>
<evidence type="ECO:0000256" key="1">
    <source>
        <dbReference type="SAM" id="Phobius"/>
    </source>
</evidence>
<keyword evidence="1" id="KW-0812">Transmembrane</keyword>
<dbReference type="GeneID" id="37174275"/>
<evidence type="ECO:0000313" key="2">
    <source>
        <dbReference type="EMBL" id="RAH84113.1"/>
    </source>
</evidence>
<dbReference type="EMBL" id="KZ824779">
    <property type="protein sequence ID" value="RAH84113.1"/>
    <property type="molecule type" value="Genomic_DNA"/>
</dbReference>